<reference evidence="1 2" key="1">
    <citation type="submission" date="2019-03" db="EMBL/GenBank/DDBJ databases">
        <title>Single cell metagenomics reveals metabolic interactions within the superorganism composed of flagellate Streblomastix strix and complex community of Bacteroidetes bacteria on its surface.</title>
        <authorList>
            <person name="Treitli S.C."/>
            <person name="Kolisko M."/>
            <person name="Husnik F."/>
            <person name="Keeling P."/>
            <person name="Hampl V."/>
        </authorList>
    </citation>
    <scope>NUCLEOTIDE SEQUENCE [LARGE SCALE GENOMIC DNA]</scope>
    <source>
        <strain evidence="1">ST1C</strain>
    </source>
</reference>
<name>A0A5J4T3D7_9EUKA</name>
<evidence type="ECO:0000313" key="1">
    <source>
        <dbReference type="EMBL" id="KAA6352844.1"/>
    </source>
</evidence>
<organism evidence="1 2">
    <name type="scientific">Streblomastix strix</name>
    <dbReference type="NCBI Taxonomy" id="222440"/>
    <lineage>
        <taxon>Eukaryota</taxon>
        <taxon>Metamonada</taxon>
        <taxon>Preaxostyla</taxon>
        <taxon>Oxymonadida</taxon>
        <taxon>Streblomastigidae</taxon>
        <taxon>Streblomastix</taxon>
    </lineage>
</organism>
<dbReference type="EMBL" id="SNRW01039209">
    <property type="protein sequence ID" value="KAA6352844.1"/>
    <property type="molecule type" value="Genomic_DNA"/>
</dbReference>
<gene>
    <name evidence="1" type="ORF">EZS28_051628</name>
</gene>
<accession>A0A5J4T3D7</accession>
<comment type="caution">
    <text evidence="1">The sequence shown here is derived from an EMBL/GenBank/DDBJ whole genome shotgun (WGS) entry which is preliminary data.</text>
</comment>
<evidence type="ECO:0000313" key="2">
    <source>
        <dbReference type="Proteomes" id="UP000324800"/>
    </source>
</evidence>
<sequence length="43" mass="5120">RIRLPPIPSTFSLYQFSTPFLSLLRSRLHQRAPLFYSKGRSQR</sequence>
<proteinExistence type="predicted"/>
<feature type="non-terminal residue" evidence="1">
    <location>
        <position position="1"/>
    </location>
</feature>
<dbReference type="Proteomes" id="UP000324800">
    <property type="component" value="Unassembled WGS sequence"/>
</dbReference>
<protein>
    <submittedName>
        <fullName evidence="1">Uncharacterized protein</fullName>
    </submittedName>
</protein>
<dbReference type="AlphaFoldDB" id="A0A5J4T3D7"/>